<dbReference type="EMBL" id="JAWDKB010000004">
    <property type="protein sequence ID" value="MDV0443853.1"/>
    <property type="molecule type" value="Genomic_DNA"/>
</dbReference>
<keyword evidence="2" id="KW-1185">Reference proteome</keyword>
<sequence length="390" mass="46306">MHEMDFVDEYYADKDLSLLKKLTLVIPTYNRNYYLSRCLWYHAHFPFGEIIVADSSPEEKKVVNRETVQKIREKFGANVRYLEYEPETEKYGGDIYRKWGDAVQHVETEYSQIVTDKEFVIPTTSVECIDYLNRYEDYVTAQGERKIAYLFTFNRCQIKTWGHSCSFDDDSVIDRLKKYNSNRTPDEILLNIHRAKKHKEYYQCYHDSKLNDFRFGEAQLELQPLLAGKAKYFTQMPGKMRDVTRVHNNNSESSSTRYISLSLYPPERKKNLVAILSNCFQNNLNTQSHTTDNPRNSDEILEIVLEIIKWWFCADIYPQKSNKDIFRKYPCLGKIWMAIPTKLQLYLSVMLANEIVLRKNNIFNRDNEIKIISKMINETKQMYKEDMKIC</sequence>
<name>A0AAE4SCJ5_9EURY</name>
<dbReference type="InterPro" id="IPR031042">
    <property type="entry name" value="Glyco_TIGR04440"/>
</dbReference>
<organism evidence="1 2">
    <name type="scientific">Methanorbis rubei</name>
    <dbReference type="NCBI Taxonomy" id="3028300"/>
    <lineage>
        <taxon>Archaea</taxon>
        <taxon>Methanobacteriati</taxon>
        <taxon>Methanobacteriota</taxon>
        <taxon>Stenosarchaea group</taxon>
        <taxon>Methanomicrobia</taxon>
        <taxon>Methanomicrobiales</taxon>
        <taxon>Methanocorpusculaceae</taxon>
        <taxon>Methanorbis</taxon>
    </lineage>
</organism>
<evidence type="ECO:0000313" key="1">
    <source>
        <dbReference type="EMBL" id="MDV0443853.1"/>
    </source>
</evidence>
<proteinExistence type="predicted"/>
<dbReference type="NCBIfam" id="TIGR04440">
    <property type="entry name" value="glyco_TIGR04440"/>
    <property type="match status" value="1"/>
</dbReference>
<protein>
    <submittedName>
        <fullName evidence="1">Uncharacterized protein</fullName>
    </submittedName>
</protein>
<dbReference type="Proteomes" id="UP001283212">
    <property type="component" value="Unassembled WGS sequence"/>
</dbReference>
<reference evidence="1 2" key="1">
    <citation type="submission" date="2023-06" db="EMBL/GenBank/DDBJ databases">
        <title>Genome sequence of Methancorpusculaceae sp. Cs1.</title>
        <authorList>
            <person name="Protasov E."/>
            <person name="Platt K."/>
            <person name="Poehlein A."/>
            <person name="Daniel R."/>
            <person name="Brune A."/>
        </authorList>
    </citation>
    <scope>NUCLEOTIDE SEQUENCE [LARGE SCALE GENOMIC DNA]</scope>
    <source>
        <strain evidence="1 2">Cs1</strain>
    </source>
</reference>
<gene>
    <name evidence="1" type="ORF">McpCs1_12360</name>
</gene>
<evidence type="ECO:0000313" key="2">
    <source>
        <dbReference type="Proteomes" id="UP001283212"/>
    </source>
</evidence>
<dbReference type="InterPro" id="IPR029044">
    <property type="entry name" value="Nucleotide-diphossugar_trans"/>
</dbReference>
<dbReference type="AlphaFoldDB" id="A0AAE4SCJ5"/>
<accession>A0AAE4SCJ5</accession>
<dbReference type="SUPFAM" id="SSF53448">
    <property type="entry name" value="Nucleotide-diphospho-sugar transferases"/>
    <property type="match status" value="1"/>
</dbReference>
<comment type="caution">
    <text evidence="1">The sequence shown here is derived from an EMBL/GenBank/DDBJ whole genome shotgun (WGS) entry which is preliminary data.</text>
</comment>